<dbReference type="AlphaFoldDB" id="A0A1G9KI09"/>
<protein>
    <submittedName>
        <fullName evidence="3">Uncharacterized protein</fullName>
    </submittedName>
</protein>
<feature type="transmembrane region" description="Helical" evidence="2">
    <location>
        <begin position="25"/>
        <end position="49"/>
    </location>
</feature>
<dbReference type="RefSeq" id="WP_092162698.1">
    <property type="nucleotide sequence ID" value="NZ_FNGA01000005.1"/>
</dbReference>
<sequence>MGNTKYNVLFMRDDDTVKRYRLSPFWLGVFVWFIVLLAACASVGAWSGYKFWNQNVELRQDKLELQKTLNEASVQLERLENVNKILDSYDPNEVQSLLASVPVEEKKVEPAPLTDLKKLLFYKNLMRAGVENVKLRYSGGSLALSFDLNNLQTSSSLSGSAKVELIGSNGKGEHIKANSNDMSFHIQRFKVVRTRFAMPSGMSLKDMYGLRLMISTTNNELIFSEVYPLSRIFN</sequence>
<keyword evidence="4" id="KW-1185">Reference proteome</keyword>
<name>A0A1G9KI09_9BACT</name>
<keyword evidence="2" id="KW-0472">Membrane</keyword>
<organism evidence="3 4">
    <name type="scientific">Maridesulfovibrio ferrireducens</name>
    <dbReference type="NCBI Taxonomy" id="246191"/>
    <lineage>
        <taxon>Bacteria</taxon>
        <taxon>Pseudomonadati</taxon>
        <taxon>Thermodesulfobacteriota</taxon>
        <taxon>Desulfovibrionia</taxon>
        <taxon>Desulfovibrionales</taxon>
        <taxon>Desulfovibrionaceae</taxon>
        <taxon>Maridesulfovibrio</taxon>
    </lineage>
</organism>
<dbReference type="Proteomes" id="UP000199053">
    <property type="component" value="Unassembled WGS sequence"/>
</dbReference>
<keyword evidence="1" id="KW-0175">Coiled coil</keyword>
<dbReference type="OrthoDB" id="5456782at2"/>
<evidence type="ECO:0000256" key="2">
    <source>
        <dbReference type="SAM" id="Phobius"/>
    </source>
</evidence>
<gene>
    <name evidence="3" type="ORF">SAMN05660337_3097</name>
</gene>
<dbReference type="EMBL" id="FNGA01000005">
    <property type="protein sequence ID" value="SDL49500.1"/>
    <property type="molecule type" value="Genomic_DNA"/>
</dbReference>
<proteinExistence type="predicted"/>
<keyword evidence="2" id="KW-0812">Transmembrane</keyword>
<accession>A0A1G9KI09</accession>
<evidence type="ECO:0000313" key="4">
    <source>
        <dbReference type="Proteomes" id="UP000199053"/>
    </source>
</evidence>
<evidence type="ECO:0000313" key="3">
    <source>
        <dbReference type="EMBL" id="SDL49500.1"/>
    </source>
</evidence>
<evidence type="ECO:0000256" key="1">
    <source>
        <dbReference type="SAM" id="Coils"/>
    </source>
</evidence>
<dbReference type="STRING" id="246191.SAMN05660337_3097"/>
<feature type="coiled-coil region" evidence="1">
    <location>
        <begin position="55"/>
        <end position="82"/>
    </location>
</feature>
<keyword evidence="2" id="KW-1133">Transmembrane helix</keyword>
<reference evidence="4" key="1">
    <citation type="submission" date="2016-10" db="EMBL/GenBank/DDBJ databases">
        <authorList>
            <person name="Varghese N."/>
            <person name="Submissions S."/>
        </authorList>
    </citation>
    <scope>NUCLEOTIDE SEQUENCE [LARGE SCALE GENOMIC DNA]</scope>
    <source>
        <strain evidence="4">DSM 16995</strain>
    </source>
</reference>